<evidence type="ECO:0000256" key="1">
    <source>
        <dbReference type="ARBA" id="ARBA00004141"/>
    </source>
</evidence>
<gene>
    <name evidence="7" type="ORF">FYJ75_11840</name>
</gene>
<comment type="similarity">
    <text evidence="5">Belongs to the FNT transporter (TC 1.A.16) family.</text>
</comment>
<feature type="transmembrane region" description="Helical" evidence="6">
    <location>
        <begin position="71"/>
        <end position="95"/>
    </location>
</feature>
<dbReference type="InterPro" id="IPR023271">
    <property type="entry name" value="Aquaporin-like"/>
</dbReference>
<proteinExistence type="inferred from homology"/>
<dbReference type="Gene3D" id="1.20.1080.10">
    <property type="entry name" value="Glycerol uptake facilitator protein"/>
    <property type="match status" value="1"/>
</dbReference>
<reference evidence="7 8" key="1">
    <citation type="submission" date="2019-08" db="EMBL/GenBank/DDBJ databases">
        <title>In-depth cultivation of the pig gut microbiome towards novel bacterial diversity and tailored functional studies.</title>
        <authorList>
            <person name="Wylensek D."/>
            <person name="Hitch T.C.A."/>
            <person name="Clavel T."/>
        </authorList>
    </citation>
    <scope>NUCLEOTIDE SEQUENCE [LARGE SCALE GENOMIC DNA]</scope>
    <source>
        <strain evidence="7 8">MUC/MUC-530-WT-4D</strain>
    </source>
</reference>
<dbReference type="InterPro" id="IPR024002">
    <property type="entry name" value="For/NO2_transpt_CS"/>
</dbReference>
<dbReference type="GO" id="GO:0005886">
    <property type="term" value="C:plasma membrane"/>
    <property type="evidence" value="ECO:0007669"/>
    <property type="project" value="TreeGrafter"/>
</dbReference>
<dbReference type="Proteomes" id="UP000474024">
    <property type="component" value="Unassembled WGS sequence"/>
</dbReference>
<protein>
    <submittedName>
        <fullName evidence="7">Formate/nitrite transporter family protein</fullName>
    </submittedName>
</protein>
<evidence type="ECO:0000256" key="5">
    <source>
        <dbReference type="ARBA" id="ARBA00049660"/>
    </source>
</evidence>
<name>A0A6L5YTG4_9FIRM</name>
<sequence>MGNSAYTPTQVMQRIIQAGEKRVLLPVWRCVLLGMLAGGFIAFGAATSSVAAHHISDVGTARVTAGTIFPVGLMMIILIGGELFTGDCLMVTGIWNKKYRVTEMIRVLAIVWISNLVGAVIVTALVSNSGIYAYSDGGLGAYLIKTAYGKCGIEPIRAFCSGILCNILVCAAVLMSNAARNVIGKIAAIFFPIMAFVVGGWEHCVANMFYIPAGIMAAANSEYVAKASEWYGLSARQIANQVNFGGFFSNIIPVTLGNIVGAMLFVALPLYLIHKDDITSEK</sequence>
<keyword evidence="3 6" id="KW-1133">Transmembrane helix</keyword>
<organism evidence="7 8">
    <name type="scientific">Roseburia porci</name>
    <dbReference type="NCBI Taxonomy" id="2605790"/>
    <lineage>
        <taxon>Bacteria</taxon>
        <taxon>Bacillati</taxon>
        <taxon>Bacillota</taxon>
        <taxon>Clostridia</taxon>
        <taxon>Lachnospirales</taxon>
        <taxon>Lachnospiraceae</taxon>
        <taxon>Roseburia</taxon>
    </lineage>
</organism>
<feature type="transmembrane region" description="Helical" evidence="6">
    <location>
        <begin position="107"/>
        <end position="135"/>
    </location>
</feature>
<dbReference type="Pfam" id="PF01226">
    <property type="entry name" value="Form_Nir_trans"/>
    <property type="match status" value="1"/>
</dbReference>
<comment type="caution">
    <text evidence="7">The sequence shown here is derived from an EMBL/GenBank/DDBJ whole genome shotgun (WGS) entry which is preliminary data.</text>
</comment>
<feature type="transmembrane region" description="Helical" evidence="6">
    <location>
        <begin position="182"/>
        <end position="201"/>
    </location>
</feature>
<evidence type="ECO:0000256" key="3">
    <source>
        <dbReference type="ARBA" id="ARBA00022989"/>
    </source>
</evidence>
<evidence type="ECO:0000256" key="4">
    <source>
        <dbReference type="ARBA" id="ARBA00023136"/>
    </source>
</evidence>
<evidence type="ECO:0000256" key="2">
    <source>
        <dbReference type="ARBA" id="ARBA00022692"/>
    </source>
</evidence>
<feature type="transmembrane region" description="Helical" evidence="6">
    <location>
        <begin position="251"/>
        <end position="273"/>
    </location>
</feature>
<dbReference type="GO" id="GO:0015499">
    <property type="term" value="F:formate transmembrane transporter activity"/>
    <property type="evidence" value="ECO:0007669"/>
    <property type="project" value="TreeGrafter"/>
</dbReference>
<dbReference type="RefSeq" id="WP_154430656.1">
    <property type="nucleotide sequence ID" value="NZ_VUNI01000023.1"/>
</dbReference>
<feature type="transmembrane region" description="Helical" evidence="6">
    <location>
        <begin position="30"/>
        <end position="51"/>
    </location>
</feature>
<feature type="transmembrane region" description="Helical" evidence="6">
    <location>
        <begin position="155"/>
        <end position="175"/>
    </location>
</feature>
<keyword evidence="2 6" id="KW-0812">Transmembrane</keyword>
<evidence type="ECO:0000313" key="7">
    <source>
        <dbReference type="EMBL" id="MST75694.1"/>
    </source>
</evidence>
<keyword evidence="4 6" id="KW-0472">Membrane</keyword>
<evidence type="ECO:0000313" key="8">
    <source>
        <dbReference type="Proteomes" id="UP000474024"/>
    </source>
</evidence>
<evidence type="ECO:0000256" key="6">
    <source>
        <dbReference type="SAM" id="Phobius"/>
    </source>
</evidence>
<keyword evidence="8" id="KW-1185">Reference proteome</keyword>
<comment type="subcellular location">
    <subcellularLocation>
        <location evidence="1">Membrane</location>
        <topology evidence="1">Multi-pass membrane protein</topology>
    </subcellularLocation>
</comment>
<dbReference type="PANTHER" id="PTHR30520">
    <property type="entry name" value="FORMATE TRANSPORTER-RELATED"/>
    <property type="match status" value="1"/>
</dbReference>
<dbReference type="PANTHER" id="PTHR30520:SF6">
    <property type="entry name" value="FORMATE_NITRATE FAMILY TRANSPORTER (EUROFUNG)"/>
    <property type="match status" value="1"/>
</dbReference>
<dbReference type="InterPro" id="IPR000292">
    <property type="entry name" value="For/NO2_transpt"/>
</dbReference>
<dbReference type="AlphaFoldDB" id="A0A6L5YTG4"/>
<dbReference type="EMBL" id="VUNI01000023">
    <property type="protein sequence ID" value="MST75694.1"/>
    <property type="molecule type" value="Genomic_DNA"/>
</dbReference>
<dbReference type="PROSITE" id="PS01005">
    <property type="entry name" value="FORMATE_NITRITE_TP_1"/>
    <property type="match status" value="1"/>
</dbReference>
<accession>A0A6L5YTG4</accession>